<gene>
    <name evidence="3" type="ORF">JVT61DRAFT_3835</name>
</gene>
<dbReference type="InterPro" id="IPR018870">
    <property type="entry name" value="Tti2"/>
</dbReference>
<evidence type="ECO:0000256" key="2">
    <source>
        <dbReference type="SAM" id="MobiDB-lite"/>
    </source>
</evidence>
<comment type="caution">
    <text evidence="3">The sequence shown here is derived from an EMBL/GenBank/DDBJ whole genome shotgun (WGS) entry which is preliminary data.</text>
</comment>
<organism evidence="3 4">
    <name type="scientific">Boletus reticuloceps</name>
    <dbReference type="NCBI Taxonomy" id="495285"/>
    <lineage>
        <taxon>Eukaryota</taxon>
        <taxon>Fungi</taxon>
        <taxon>Dikarya</taxon>
        <taxon>Basidiomycota</taxon>
        <taxon>Agaricomycotina</taxon>
        <taxon>Agaricomycetes</taxon>
        <taxon>Agaricomycetidae</taxon>
        <taxon>Boletales</taxon>
        <taxon>Boletineae</taxon>
        <taxon>Boletaceae</taxon>
        <taxon>Boletoideae</taxon>
        <taxon>Boletus</taxon>
    </lineage>
</organism>
<evidence type="ECO:0000256" key="1">
    <source>
        <dbReference type="ARBA" id="ARBA00034736"/>
    </source>
</evidence>
<name>A0A8I3A7T4_9AGAM</name>
<protein>
    <submittedName>
        <fullName evidence="3">Uncharacterized protein</fullName>
    </submittedName>
</protein>
<dbReference type="Pfam" id="PF10521">
    <property type="entry name" value="Tti2"/>
    <property type="match status" value="1"/>
</dbReference>
<dbReference type="GO" id="GO:0005829">
    <property type="term" value="C:cytosol"/>
    <property type="evidence" value="ECO:0007669"/>
    <property type="project" value="TreeGrafter"/>
</dbReference>
<proteinExistence type="inferred from homology"/>
<dbReference type="Proteomes" id="UP000683000">
    <property type="component" value="Unassembled WGS sequence"/>
</dbReference>
<dbReference type="OrthoDB" id="6417021at2759"/>
<feature type="region of interest" description="Disordered" evidence="2">
    <location>
        <begin position="305"/>
        <end position="337"/>
    </location>
</feature>
<comment type="similarity">
    <text evidence="1">Belongs to the TTI2 family.</text>
</comment>
<dbReference type="EMBL" id="JAGFBS010000016">
    <property type="protein sequence ID" value="KAG6375053.1"/>
    <property type="molecule type" value="Genomic_DNA"/>
</dbReference>
<accession>A0A8I3A7T4</accession>
<reference evidence="3" key="1">
    <citation type="submission" date="2021-03" db="EMBL/GenBank/DDBJ databases">
        <title>Evolutionary innovations through gain and loss of genes in the ectomycorrhizal Boletales.</title>
        <authorList>
            <person name="Wu G."/>
            <person name="Miyauchi S."/>
            <person name="Morin E."/>
            <person name="Yang Z.-L."/>
            <person name="Xu J."/>
            <person name="Martin F.M."/>
        </authorList>
    </citation>
    <scope>NUCLEOTIDE SEQUENCE</scope>
    <source>
        <strain evidence="3">BR01</strain>
    </source>
</reference>
<evidence type="ECO:0000313" key="4">
    <source>
        <dbReference type="Proteomes" id="UP000683000"/>
    </source>
</evidence>
<dbReference type="GO" id="GO:0110078">
    <property type="term" value="C:TTT Hsp90 cochaperone complex"/>
    <property type="evidence" value="ECO:0007669"/>
    <property type="project" value="InterPro"/>
</dbReference>
<keyword evidence="4" id="KW-1185">Reference proteome</keyword>
<dbReference type="GO" id="GO:0005634">
    <property type="term" value="C:nucleus"/>
    <property type="evidence" value="ECO:0007669"/>
    <property type="project" value="TreeGrafter"/>
</dbReference>
<sequence length="473" mass="51755">MATLQQTLDSLVVPAAFARHDRIADTTVLAELYAWKSNTETLLNQLDSIDVSALTISELAGFVLVLAPLTVVAQWSSPATRSLANAHLSRIPPSDQLIAHILIQVVKPLFAPTPHPRLHTSTARVLPRPADVQDTYVEQPWKDHPGLDESIRWCLLTQRSDQSVHWCMRCLLTILLHANQSSTYETVWPFFLPPVMSILDDYQVPYKFLGVRLVSDMLKRVPLQLLLRTGVDTLMFNPSGTTLQLIDLTTPSVFPSHGISLHDNEPQVLNRYSTRFSRLSILLSSSLLGTVIMYTPPFLPPVSSLAPDPDPFGDPEHVDIDPAHATPLQGPTPQKQSVNPTLIAAAQSLPPVLSALGVGGARFLKGVVPVLAEWLGLPLPIVAFEVGCGSNDNGDASHQCSKEQCYGSKSSTADVTLHVASLSSLSVLFHTCTSRMGGWSTTIVDAIGRCWVGCLDIESERRDYIVSEEVWAF</sequence>
<evidence type="ECO:0000313" key="3">
    <source>
        <dbReference type="EMBL" id="KAG6375053.1"/>
    </source>
</evidence>
<dbReference type="PANTHER" id="PTHR32226">
    <property type="entry name" value="TELO2-INTERACTING PROTEIN 2"/>
    <property type="match status" value="1"/>
</dbReference>
<dbReference type="AlphaFoldDB" id="A0A8I3A7T4"/>
<dbReference type="PANTHER" id="PTHR32226:SF2">
    <property type="entry name" value="TELO2-INTERACTING PROTEIN 2"/>
    <property type="match status" value="1"/>
</dbReference>